<organism evidence="1 2">
    <name type="scientific">Eumeta variegata</name>
    <name type="common">Bagworm moth</name>
    <name type="synonym">Eumeta japonica</name>
    <dbReference type="NCBI Taxonomy" id="151549"/>
    <lineage>
        <taxon>Eukaryota</taxon>
        <taxon>Metazoa</taxon>
        <taxon>Ecdysozoa</taxon>
        <taxon>Arthropoda</taxon>
        <taxon>Hexapoda</taxon>
        <taxon>Insecta</taxon>
        <taxon>Pterygota</taxon>
        <taxon>Neoptera</taxon>
        <taxon>Endopterygota</taxon>
        <taxon>Lepidoptera</taxon>
        <taxon>Glossata</taxon>
        <taxon>Ditrysia</taxon>
        <taxon>Tineoidea</taxon>
        <taxon>Psychidae</taxon>
        <taxon>Oiketicinae</taxon>
        <taxon>Eumeta</taxon>
    </lineage>
</organism>
<gene>
    <name evidence="1" type="ORF">EVAR_62544_1</name>
</gene>
<evidence type="ECO:0000313" key="2">
    <source>
        <dbReference type="Proteomes" id="UP000299102"/>
    </source>
</evidence>
<comment type="caution">
    <text evidence="1">The sequence shown here is derived from an EMBL/GenBank/DDBJ whole genome shotgun (WGS) entry which is preliminary data.</text>
</comment>
<keyword evidence="2" id="KW-1185">Reference proteome</keyword>
<dbReference type="AlphaFoldDB" id="A0A4C1YXH0"/>
<accession>A0A4C1YXH0</accession>
<dbReference type="EMBL" id="BGZK01001411">
    <property type="protein sequence ID" value="GBP79349.1"/>
    <property type="molecule type" value="Genomic_DNA"/>
</dbReference>
<evidence type="ECO:0000313" key="1">
    <source>
        <dbReference type="EMBL" id="GBP79349.1"/>
    </source>
</evidence>
<dbReference type="Proteomes" id="UP000299102">
    <property type="component" value="Unassembled WGS sequence"/>
</dbReference>
<proteinExistence type="predicted"/>
<name>A0A4C1YXH0_EUMVA</name>
<protein>
    <submittedName>
        <fullName evidence="1">Uncharacterized protein</fullName>
    </submittedName>
</protein>
<reference evidence="1 2" key="1">
    <citation type="journal article" date="2019" name="Commun. Biol.">
        <title>The bagworm genome reveals a unique fibroin gene that provides high tensile strength.</title>
        <authorList>
            <person name="Kono N."/>
            <person name="Nakamura H."/>
            <person name="Ohtoshi R."/>
            <person name="Tomita M."/>
            <person name="Numata K."/>
            <person name="Arakawa K."/>
        </authorList>
    </citation>
    <scope>NUCLEOTIDE SEQUENCE [LARGE SCALE GENOMIC DNA]</scope>
</reference>
<sequence length="85" mass="9448">MDDIKLLKTDDIIMIMALTYHRRLVATLARPGGTRRGSGITRIRDFDLSHAEHAGAALGGRRSTFRSLDSVALFQQFTTIDTELS</sequence>